<keyword evidence="6" id="KW-1185">Reference proteome</keyword>
<proteinExistence type="inferred from homology"/>
<organism evidence="5 6">
    <name type="scientific">Ambispora gerdemannii</name>
    <dbReference type="NCBI Taxonomy" id="144530"/>
    <lineage>
        <taxon>Eukaryota</taxon>
        <taxon>Fungi</taxon>
        <taxon>Fungi incertae sedis</taxon>
        <taxon>Mucoromycota</taxon>
        <taxon>Glomeromycotina</taxon>
        <taxon>Glomeromycetes</taxon>
        <taxon>Archaeosporales</taxon>
        <taxon>Ambisporaceae</taxon>
        <taxon>Ambispora</taxon>
    </lineage>
</organism>
<dbReference type="GO" id="GO:0030880">
    <property type="term" value="C:RNA polymerase complex"/>
    <property type="evidence" value="ECO:0007669"/>
    <property type="project" value="InterPro"/>
</dbReference>
<keyword evidence="2" id="KW-0539">Nucleus</keyword>
<sequence>MSQPTPRGRKAPPEEDDAAKLAFGEDFEGAEFLFISEAALLLERTPPGQAQTRTLLKYNIHKYELAQLANLCPEEVDEVKSLIPSLAHKVEDEKIRQILDEIAALKKYQSQ</sequence>
<evidence type="ECO:0000313" key="5">
    <source>
        <dbReference type="EMBL" id="CAG8434961.1"/>
    </source>
</evidence>
<dbReference type="AlphaFoldDB" id="A0A9N8V513"/>
<comment type="caution">
    <text evidence="5">The sequence shown here is derived from an EMBL/GenBank/DDBJ whole genome shotgun (WGS) entry which is preliminary data.</text>
</comment>
<dbReference type="InterPro" id="IPR005574">
    <property type="entry name" value="Rpb4/RPC9"/>
</dbReference>
<reference evidence="5" key="1">
    <citation type="submission" date="2021-06" db="EMBL/GenBank/DDBJ databases">
        <authorList>
            <person name="Kallberg Y."/>
            <person name="Tangrot J."/>
            <person name="Rosling A."/>
        </authorList>
    </citation>
    <scope>NUCLEOTIDE SEQUENCE</scope>
    <source>
        <strain evidence="5">MT106</strain>
    </source>
</reference>
<dbReference type="InterPro" id="IPR006590">
    <property type="entry name" value="RNA_pol_Rpb4/RPC9_core"/>
</dbReference>
<dbReference type="OrthoDB" id="2186918at2759"/>
<dbReference type="GO" id="GO:0005634">
    <property type="term" value="C:nucleus"/>
    <property type="evidence" value="ECO:0007669"/>
    <property type="project" value="UniProtKB-SubCell"/>
</dbReference>
<comment type="subcellular location">
    <subcellularLocation>
        <location evidence="1">Nucleus</location>
    </subcellularLocation>
</comment>
<dbReference type="Proteomes" id="UP000789831">
    <property type="component" value="Unassembled WGS sequence"/>
</dbReference>
<comment type="similarity">
    <text evidence="3">Belongs to the eukaryotic RPB4 RNA polymerase subunit family.</text>
</comment>
<gene>
    <name evidence="5" type="ORF">AGERDE_LOCUS449</name>
</gene>
<dbReference type="GO" id="GO:0006352">
    <property type="term" value="P:DNA-templated transcription initiation"/>
    <property type="evidence" value="ECO:0007669"/>
    <property type="project" value="InterPro"/>
</dbReference>
<feature type="domain" description="RNA polymerase Rpb4/RPC9 core" evidence="4">
    <location>
        <begin position="25"/>
        <end position="109"/>
    </location>
</feature>
<evidence type="ECO:0000259" key="4">
    <source>
        <dbReference type="SMART" id="SM00657"/>
    </source>
</evidence>
<name>A0A9N8V513_9GLOM</name>
<dbReference type="PANTHER" id="PTHR21297">
    <property type="entry name" value="DNA-DIRECTED RNA POLYMERASE II"/>
    <property type="match status" value="1"/>
</dbReference>
<dbReference type="Gene3D" id="1.20.1250.40">
    <property type="match status" value="2"/>
</dbReference>
<evidence type="ECO:0000256" key="1">
    <source>
        <dbReference type="ARBA" id="ARBA00004123"/>
    </source>
</evidence>
<evidence type="ECO:0000256" key="3">
    <source>
        <dbReference type="ARBA" id="ARBA00025724"/>
    </source>
</evidence>
<accession>A0A9N8V513</accession>
<dbReference type="Pfam" id="PF03874">
    <property type="entry name" value="RNA_pol_Rpb4"/>
    <property type="match status" value="1"/>
</dbReference>
<dbReference type="InterPro" id="IPR038324">
    <property type="entry name" value="Rpb4/RPC9_sf"/>
</dbReference>
<dbReference type="GO" id="GO:0000166">
    <property type="term" value="F:nucleotide binding"/>
    <property type="evidence" value="ECO:0007669"/>
    <property type="project" value="InterPro"/>
</dbReference>
<protein>
    <submittedName>
        <fullName evidence="5">7709_t:CDS:1</fullName>
    </submittedName>
</protein>
<evidence type="ECO:0000256" key="2">
    <source>
        <dbReference type="ARBA" id="ARBA00023242"/>
    </source>
</evidence>
<dbReference type="SUPFAM" id="SSF47819">
    <property type="entry name" value="HRDC-like"/>
    <property type="match status" value="1"/>
</dbReference>
<evidence type="ECO:0000313" key="6">
    <source>
        <dbReference type="Proteomes" id="UP000789831"/>
    </source>
</evidence>
<dbReference type="InterPro" id="IPR010997">
    <property type="entry name" value="HRDC-like_sf"/>
</dbReference>
<dbReference type="InterPro" id="IPR045222">
    <property type="entry name" value="Rpb4-like"/>
</dbReference>
<dbReference type="EMBL" id="CAJVPL010000022">
    <property type="protein sequence ID" value="CAG8434961.1"/>
    <property type="molecule type" value="Genomic_DNA"/>
</dbReference>
<dbReference type="SMART" id="SM00657">
    <property type="entry name" value="RPOL4c"/>
    <property type="match status" value="1"/>
</dbReference>